<keyword evidence="6 11" id="KW-0560">Oxidoreductase</keyword>
<evidence type="ECO:0000256" key="7">
    <source>
        <dbReference type="ARBA" id="ARBA00023004"/>
    </source>
</evidence>
<dbReference type="GO" id="GO:0050418">
    <property type="term" value="F:hydroxylamine reductase activity"/>
    <property type="evidence" value="ECO:0007669"/>
    <property type="project" value="TreeGrafter"/>
</dbReference>
<dbReference type="Gene3D" id="3.40.50.2030">
    <property type="match status" value="2"/>
</dbReference>
<dbReference type="GO" id="GO:0051539">
    <property type="term" value="F:4 iron, 4 sulfur cluster binding"/>
    <property type="evidence" value="ECO:0007669"/>
    <property type="project" value="UniProtKB-KW"/>
</dbReference>
<evidence type="ECO:0000256" key="2">
    <source>
        <dbReference type="ARBA" id="ARBA00012819"/>
    </source>
</evidence>
<feature type="binding site" evidence="10">
    <location>
        <position position="317"/>
    </location>
    <ligand>
        <name>[Ni-4Fe-4S] cluster</name>
        <dbReference type="ChEBI" id="CHEBI:47739"/>
    </ligand>
</feature>
<dbReference type="GO" id="GO:0043885">
    <property type="term" value="F:anaerobic carbon-monoxide dehydrogenase activity"/>
    <property type="evidence" value="ECO:0007669"/>
    <property type="project" value="UniProtKB-EC"/>
</dbReference>
<evidence type="ECO:0000256" key="9">
    <source>
        <dbReference type="ARBA" id="ARBA00048733"/>
    </source>
</evidence>
<sequence>MIKKAEEKQIKLVWDRFEAVSPQCKFGHLGICCRICNMGPCRITKKADQGACGANADTIVARNLGRAIAAGAAAHSDHGRDTTHALLLAAQGKATAYKIKDERKLRLLATEYEIKIEGRTKEEIAKDLAEKILKQFGQQEGELRMPLRAPKNRVKIWRQLGIFPRGIDREVVEMMHRTHMGVGTDYRNILMHGLRVALSDGWGGSMIATDLSDILFGSPKPITGQSNLGVLAEDQVNVVVHGHEPTLSEVVVEASRDPELQDLLAKNGAKGINLVGICCTSNEILMRHGIPVAGNFLQQELALLTGSVEVMMVDVQCVMPSLSTLADCFHTKLITTSPKCKFPGVTHIEFEEGKAYEIAKQILKIAVDNFKNRNHQSVAIPKESQGLIGGFTAENVYNFLGGTYRATYRPLNDAIIQGRLRGLAGVVGCNNPKIKHDFGHREMTKELIKNDVLVVVTGCSAIASAKAGLLRPEAALKYAGRGLQEICEAVGIPPVMHVGSCVDNSRILIALTNVVEEGGLGEDISDLPVAGAAPEWMSEKAISIGFYFVASGVFTVFGGPQPVLGSQNVTNLICRELEDIVGGKYAFEADPIKAAHLMLEHIDKKRRALRLKPLMYQ</sequence>
<keyword evidence="5 10" id="KW-0479">Metal-binding</keyword>
<evidence type="ECO:0000256" key="1">
    <source>
        <dbReference type="ARBA" id="ARBA00001966"/>
    </source>
</evidence>
<dbReference type="Proteomes" id="UP000319130">
    <property type="component" value="Unassembled WGS sequence"/>
</dbReference>
<evidence type="ECO:0000256" key="8">
    <source>
        <dbReference type="ARBA" id="ARBA00023014"/>
    </source>
</evidence>
<gene>
    <name evidence="11" type="primary">cooS</name>
    <name evidence="11" type="ORF">E3J48_08210</name>
</gene>
<keyword evidence="7 10" id="KW-0408">Iron</keyword>
<comment type="cofactor">
    <cofactor evidence="1">
        <name>[4Fe-4S] cluster</name>
        <dbReference type="ChEBI" id="CHEBI:49883"/>
    </cofactor>
</comment>
<feature type="binding site" evidence="10">
    <location>
        <position position="33"/>
    </location>
    <ligand>
        <name>[4Fe-4S] cluster</name>
        <dbReference type="ChEBI" id="CHEBI:49883"/>
        <label>2</label>
    </ligand>
</feature>
<evidence type="ECO:0000256" key="5">
    <source>
        <dbReference type="ARBA" id="ARBA00022723"/>
    </source>
</evidence>
<dbReference type="InterPro" id="IPR016099">
    <property type="entry name" value="Prismane-like_a/b-sand"/>
</dbReference>
<feature type="binding site" evidence="10">
    <location>
        <position position="459"/>
    </location>
    <ligand>
        <name>[Ni-4Fe-4S] cluster</name>
        <dbReference type="ChEBI" id="CHEBI:47739"/>
    </ligand>
</feature>
<dbReference type="AlphaFoldDB" id="A0A523VWI4"/>
<feature type="binding site" evidence="10">
    <location>
        <position position="501"/>
    </location>
    <ligand>
        <name>[Ni-4Fe-4S] cluster</name>
        <dbReference type="ChEBI" id="CHEBI:47739"/>
    </ligand>
</feature>
<dbReference type="Pfam" id="PF03063">
    <property type="entry name" value="Prismane"/>
    <property type="match status" value="1"/>
</dbReference>
<evidence type="ECO:0000256" key="4">
    <source>
        <dbReference type="ARBA" id="ARBA00022596"/>
    </source>
</evidence>
<evidence type="ECO:0000256" key="6">
    <source>
        <dbReference type="ARBA" id="ARBA00023002"/>
    </source>
</evidence>
<dbReference type="InterPro" id="IPR004137">
    <property type="entry name" value="HCP/CODH"/>
</dbReference>
<dbReference type="PANTHER" id="PTHR30109">
    <property type="entry name" value="HYDROXYLAMINE REDUCTASE"/>
    <property type="match status" value="1"/>
</dbReference>
<feature type="binding site" evidence="10">
    <location>
        <position position="279"/>
    </location>
    <ligand>
        <name>[Ni-4Fe-4S] cluster</name>
        <dbReference type="ChEBI" id="CHEBI:47739"/>
    </ligand>
</feature>
<evidence type="ECO:0000256" key="10">
    <source>
        <dbReference type="PIRSR" id="PIRSR005023-1"/>
    </source>
</evidence>
<proteinExistence type="predicted"/>
<keyword evidence="8 10" id="KW-0411">Iron-sulfur</keyword>
<comment type="catalytic activity">
    <reaction evidence="9">
        <text>CO + 2 oxidized [2Fe-2S]-[ferredoxin] + H2O = 2 reduced [2Fe-2S]-[ferredoxin] + CO2 + 2 H(+)</text>
        <dbReference type="Rhea" id="RHEA:21040"/>
        <dbReference type="Rhea" id="RHEA-COMP:10000"/>
        <dbReference type="Rhea" id="RHEA-COMP:10001"/>
        <dbReference type="ChEBI" id="CHEBI:15377"/>
        <dbReference type="ChEBI" id="CHEBI:15378"/>
        <dbReference type="ChEBI" id="CHEBI:16526"/>
        <dbReference type="ChEBI" id="CHEBI:17245"/>
        <dbReference type="ChEBI" id="CHEBI:33737"/>
        <dbReference type="ChEBI" id="CHEBI:33738"/>
        <dbReference type="EC" id="1.2.7.4"/>
    </reaction>
</comment>
<dbReference type="InterPro" id="IPR016101">
    <property type="entry name" value="CO_DH_a-bundle"/>
</dbReference>
<dbReference type="GO" id="GO:0006091">
    <property type="term" value="P:generation of precursor metabolites and energy"/>
    <property type="evidence" value="ECO:0007669"/>
    <property type="project" value="InterPro"/>
</dbReference>
<evidence type="ECO:0000256" key="3">
    <source>
        <dbReference type="ARBA" id="ARBA00022485"/>
    </source>
</evidence>
<dbReference type="NCBIfam" id="TIGR01702">
    <property type="entry name" value="CO_DH_cata"/>
    <property type="match status" value="1"/>
</dbReference>
<dbReference type="EC" id="1.2.7.4" evidence="2"/>
<dbReference type="GO" id="GO:0016151">
    <property type="term" value="F:nickel cation binding"/>
    <property type="evidence" value="ECO:0007669"/>
    <property type="project" value="InterPro"/>
</dbReference>
<feature type="binding site" evidence="10">
    <location>
        <position position="52"/>
    </location>
    <ligand>
        <name>[4Fe-4S] cluster</name>
        <dbReference type="ChEBI" id="CHEBI:49883"/>
        <label>2</label>
    </ligand>
</feature>
<feature type="binding site" evidence="10">
    <location>
        <position position="41"/>
    </location>
    <ligand>
        <name>[4Fe-4S] cluster</name>
        <dbReference type="ChEBI" id="CHEBI:49883"/>
        <label>2</label>
    </ligand>
</feature>
<dbReference type="InterPro" id="IPR010047">
    <property type="entry name" value="CODH"/>
</dbReference>
<dbReference type="InterPro" id="IPR011254">
    <property type="entry name" value="Prismane-like_sf"/>
</dbReference>
<dbReference type="PIRSF" id="PIRSF005023">
    <property type="entry name" value="CODH"/>
    <property type="match status" value="1"/>
</dbReference>
<dbReference type="GO" id="GO:0042542">
    <property type="term" value="P:response to hydrogen peroxide"/>
    <property type="evidence" value="ECO:0007669"/>
    <property type="project" value="TreeGrafter"/>
</dbReference>
<feature type="binding site" evidence="10">
    <location>
        <position position="32"/>
    </location>
    <ligand>
        <name>[4Fe-4S] cluster</name>
        <dbReference type="ChEBI" id="CHEBI:49883"/>
        <label>1</label>
        <note>ligand shared between dimeric partners</note>
    </ligand>
</feature>
<feature type="binding site" evidence="10">
    <location>
        <position position="36"/>
    </location>
    <ligand>
        <name>[4Fe-4S] cluster</name>
        <dbReference type="ChEBI" id="CHEBI:49883"/>
        <label>2</label>
    </ligand>
</feature>
<protein>
    <recommendedName>
        <fullName evidence="2">anaerobic carbon-monoxide dehydrogenase</fullName>
        <ecNumber evidence="2">1.2.7.4</ecNumber>
    </recommendedName>
</protein>
<evidence type="ECO:0000313" key="11">
    <source>
        <dbReference type="EMBL" id="TET59127.1"/>
    </source>
</evidence>
<organism evidence="11 12">
    <name type="scientific">Aerophobetes bacterium</name>
    <dbReference type="NCBI Taxonomy" id="2030807"/>
    <lineage>
        <taxon>Bacteria</taxon>
        <taxon>Candidatus Aerophobota</taxon>
    </lineage>
</organism>
<comment type="caution">
    <text evidence="11">The sequence shown here is derived from an EMBL/GenBank/DDBJ whole genome shotgun (WGS) entry which is preliminary data.</text>
</comment>
<dbReference type="PANTHER" id="PTHR30109:SF4">
    <property type="entry name" value="CARBON MONOXIDE DEHYDROGENASE"/>
    <property type="match status" value="1"/>
</dbReference>
<dbReference type="Gene3D" id="1.20.1270.30">
    <property type="match status" value="1"/>
</dbReference>
<dbReference type="SUPFAM" id="SSF56821">
    <property type="entry name" value="Prismane protein-like"/>
    <property type="match status" value="1"/>
</dbReference>
<name>A0A523VWI4_UNCAE</name>
<feature type="binding site" evidence="10">
    <location>
        <position position="429"/>
    </location>
    <ligand>
        <name>[Ni-4Fe-4S] cluster</name>
        <dbReference type="ChEBI" id="CHEBI:47739"/>
    </ligand>
</feature>
<reference evidence="11 12" key="1">
    <citation type="submission" date="2019-03" db="EMBL/GenBank/DDBJ databases">
        <title>Metabolic potential of uncultured bacteria and archaea associated with petroleum seepage in deep-sea sediments.</title>
        <authorList>
            <person name="Dong X."/>
            <person name="Hubert C."/>
        </authorList>
    </citation>
    <scope>NUCLEOTIDE SEQUENCE [LARGE SCALE GENOMIC DNA]</scope>
    <source>
        <strain evidence="11">E29_bin52</strain>
    </source>
</reference>
<dbReference type="GO" id="GO:0004601">
    <property type="term" value="F:peroxidase activity"/>
    <property type="evidence" value="ECO:0007669"/>
    <property type="project" value="TreeGrafter"/>
</dbReference>
<accession>A0A523VWI4</accession>
<keyword evidence="4 10" id="KW-0533">Nickel</keyword>
<feature type="binding site" evidence="10">
    <location>
        <position position="24"/>
    </location>
    <ligand>
        <name>[4Fe-4S] cluster</name>
        <dbReference type="ChEBI" id="CHEBI:49883"/>
        <label>1</label>
        <note>ligand shared between dimeric partners</note>
    </ligand>
</feature>
<keyword evidence="3 10" id="KW-0004">4Fe-4S</keyword>
<evidence type="ECO:0000313" key="12">
    <source>
        <dbReference type="Proteomes" id="UP000319130"/>
    </source>
</evidence>
<dbReference type="EMBL" id="SOIZ01000377">
    <property type="protein sequence ID" value="TET59127.1"/>
    <property type="molecule type" value="Genomic_DNA"/>
</dbReference>
<feature type="binding site" evidence="10">
    <location>
        <position position="243"/>
    </location>
    <ligand>
        <name>[Ni-4Fe-4S] cluster</name>
        <dbReference type="ChEBI" id="CHEBI:47739"/>
    </ligand>
</feature>